<dbReference type="GO" id="GO:0008967">
    <property type="term" value="F:phosphoglycolate phosphatase activity"/>
    <property type="evidence" value="ECO:0007669"/>
    <property type="project" value="TreeGrafter"/>
</dbReference>
<dbReference type="SFLD" id="SFLDG01129">
    <property type="entry name" value="C1.5:_HAD__Beta-PGM__Phosphata"/>
    <property type="match status" value="1"/>
</dbReference>
<dbReference type="AlphaFoldDB" id="A0A852U635"/>
<dbReference type="InterPro" id="IPR036412">
    <property type="entry name" value="HAD-like_sf"/>
</dbReference>
<keyword evidence="2" id="KW-1185">Reference proteome</keyword>
<dbReference type="RefSeq" id="WP_179645044.1">
    <property type="nucleotide sequence ID" value="NZ_BAAAYY010000031.1"/>
</dbReference>
<dbReference type="SFLD" id="SFLDS00003">
    <property type="entry name" value="Haloacid_Dehalogenase"/>
    <property type="match status" value="1"/>
</dbReference>
<accession>A0A852U635</accession>
<evidence type="ECO:0000313" key="1">
    <source>
        <dbReference type="EMBL" id="NYE49370.1"/>
    </source>
</evidence>
<dbReference type="InterPro" id="IPR023198">
    <property type="entry name" value="PGP-like_dom2"/>
</dbReference>
<evidence type="ECO:0000313" key="2">
    <source>
        <dbReference type="Proteomes" id="UP000589036"/>
    </source>
</evidence>
<dbReference type="EMBL" id="JACCCC010000001">
    <property type="protein sequence ID" value="NYE49370.1"/>
    <property type="molecule type" value="Genomic_DNA"/>
</dbReference>
<dbReference type="PANTHER" id="PTHR43434">
    <property type="entry name" value="PHOSPHOGLYCOLATE PHOSPHATASE"/>
    <property type="match status" value="1"/>
</dbReference>
<proteinExistence type="predicted"/>
<sequence>MGKRLVLWDIDKTLLDVDRIGFEVFSTAFAAFSGLTDHIDTRGPGRTEWQWFNETCEANGLQGRAGEFALFLEAQDAEFTRRADELTARGRILPGAQEALRRCADDPDVVSSLLTGNTRANALRKLSAFGLDHLVDIGLGGYGDDHWDRPRLVGIARERVYEATGVQFTPDTTVLVGDAPNDVRAAREGGARIVAVATGISDAAALRAAGAATVLPDLSDTGAVLEAVLG</sequence>
<organism evidence="1 2">
    <name type="scientific">Spinactinospora alkalitolerans</name>
    <dbReference type="NCBI Taxonomy" id="687207"/>
    <lineage>
        <taxon>Bacteria</taxon>
        <taxon>Bacillati</taxon>
        <taxon>Actinomycetota</taxon>
        <taxon>Actinomycetes</taxon>
        <taxon>Streptosporangiales</taxon>
        <taxon>Nocardiopsidaceae</taxon>
        <taxon>Spinactinospora</taxon>
    </lineage>
</organism>
<comment type="caution">
    <text evidence="1">The sequence shown here is derived from an EMBL/GenBank/DDBJ whole genome shotgun (WGS) entry which is preliminary data.</text>
</comment>
<dbReference type="Gene3D" id="3.40.50.1000">
    <property type="entry name" value="HAD superfamily/HAD-like"/>
    <property type="match status" value="1"/>
</dbReference>
<dbReference type="InterPro" id="IPR023214">
    <property type="entry name" value="HAD_sf"/>
</dbReference>
<dbReference type="GO" id="GO:0006281">
    <property type="term" value="P:DNA repair"/>
    <property type="evidence" value="ECO:0007669"/>
    <property type="project" value="TreeGrafter"/>
</dbReference>
<dbReference type="PANTHER" id="PTHR43434:SF1">
    <property type="entry name" value="PHOSPHOGLYCOLATE PHOSPHATASE"/>
    <property type="match status" value="1"/>
</dbReference>
<dbReference type="SUPFAM" id="SSF56784">
    <property type="entry name" value="HAD-like"/>
    <property type="match status" value="1"/>
</dbReference>
<name>A0A852U635_9ACTN</name>
<gene>
    <name evidence="1" type="ORF">HDA32_004490</name>
</gene>
<dbReference type="Proteomes" id="UP000589036">
    <property type="component" value="Unassembled WGS sequence"/>
</dbReference>
<dbReference type="InterPro" id="IPR050155">
    <property type="entry name" value="HAD-like_hydrolase_sf"/>
</dbReference>
<keyword evidence="1" id="KW-0378">Hydrolase</keyword>
<dbReference type="Pfam" id="PF12710">
    <property type="entry name" value="HAD"/>
    <property type="match status" value="1"/>
</dbReference>
<reference evidence="1 2" key="1">
    <citation type="submission" date="2020-07" db="EMBL/GenBank/DDBJ databases">
        <title>Sequencing the genomes of 1000 actinobacteria strains.</title>
        <authorList>
            <person name="Klenk H.-P."/>
        </authorList>
    </citation>
    <scope>NUCLEOTIDE SEQUENCE [LARGE SCALE GENOMIC DNA]</scope>
    <source>
        <strain evidence="1 2">CXB654</strain>
    </source>
</reference>
<dbReference type="Gene3D" id="1.10.150.240">
    <property type="entry name" value="Putative phosphatase, domain 2"/>
    <property type="match status" value="1"/>
</dbReference>
<protein>
    <submittedName>
        <fullName evidence="1">Phosphoglycolate phosphatase-like HAD superfamily hydrolase</fullName>
    </submittedName>
</protein>